<dbReference type="PROSITE" id="PS51786">
    <property type="entry name" value="LON_PROTEOLYTIC"/>
    <property type="match status" value="1"/>
</dbReference>
<accession>A0A2X1PJ57</accession>
<dbReference type="AlphaFoldDB" id="A0A2X1PJ57"/>
<name>A0A2X1PJ57_HAEIF</name>
<sequence length="160" mass="17321">MWRARADKLGINAEFHEKRDIHIHVPDGATPKDGPSAGIAMCTALISCLTGNPVRADVAMTGEISLRGKVLPIGGLKEKLLAAHRGGIKTVLIPKENVKDLEEIPENVKQNLAIHAVETIDEVLGFALENPPEGIEFVKVEAKPKAPRRKVTSKSERAVN</sequence>
<evidence type="ECO:0000313" key="5">
    <source>
        <dbReference type="EMBL" id="SPX41651.1"/>
    </source>
</evidence>
<dbReference type="InterPro" id="IPR014721">
    <property type="entry name" value="Ribsml_uS5_D2-typ_fold_subgr"/>
</dbReference>
<dbReference type="GO" id="GO:0004252">
    <property type="term" value="F:serine-type endopeptidase activity"/>
    <property type="evidence" value="ECO:0007669"/>
    <property type="project" value="UniProtKB-UniRule"/>
</dbReference>
<dbReference type="PROSITE" id="PS01046">
    <property type="entry name" value="LON_SER"/>
    <property type="match status" value="1"/>
</dbReference>
<keyword evidence="2 3" id="KW-0720">Serine protease</keyword>
<keyword evidence="1 3" id="KW-0378">Hydrolase</keyword>
<dbReference type="Gene3D" id="3.30.230.10">
    <property type="match status" value="1"/>
</dbReference>
<dbReference type="PANTHER" id="PTHR10046">
    <property type="entry name" value="ATP DEPENDENT LON PROTEASE FAMILY MEMBER"/>
    <property type="match status" value="1"/>
</dbReference>
<dbReference type="SUPFAM" id="SSF54211">
    <property type="entry name" value="Ribosomal protein S5 domain 2-like"/>
    <property type="match status" value="1"/>
</dbReference>
<evidence type="ECO:0000313" key="6">
    <source>
        <dbReference type="Proteomes" id="UP000249936"/>
    </source>
</evidence>
<evidence type="ECO:0000256" key="2">
    <source>
        <dbReference type="ARBA" id="ARBA00022825"/>
    </source>
</evidence>
<feature type="active site" evidence="3">
    <location>
        <position position="79"/>
    </location>
</feature>
<dbReference type="PRINTS" id="PR00830">
    <property type="entry name" value="ENDOLAPTASE"/>
</dbReference>
<dbReference type="GO" id="GO:0005524">
    <property type="term" value="F:ATP binding"/>
    <property type="evidence" value="ECO:0007669"/>
    <property type="project" value="InterPro"/>
</dbReference>
<dbReference type="EMBL" id="UASK01000005">
    <property type="protein sequence ID" value="SPX41651.1"/>
    <property type="molecule type" value="Genomic_DNA"/>
</dbReference>
<evidence type="ECO:0000256" key="3">
    <source>
        <dbReference type="PROSITE-ProRule" id="PRU01122"/>
    </source>
</evidence>
<protein>
    <recommendedName>
        <fullName evidence="3">endopeptidase La</fullName>
        <ecNumber evidence="3">3.4.21.53</ecNumber>
    </recommendedName>
</protein>
<reference evidence="5 6" key="1">
    <citation type="submission" date="2018-06" db="EMBL/GenBank/DDBJ databases">
        <authorList>
            <consortium name="Pathogen Informatics"/>
            <person name="Doyle S."/>
        </authorList>
    </citation>
    <scope>NUCLEOTIDE SEQUENCE [LARGE SCALE GENOMIC DNA]</scope>
    <source>
        <strain evidence="5 6">NCTC11872</strain>
    </source>
</reference>
<dbReference type="InterPro" id="IPR008268">
    <property type="entry name" value="Peptidase_S16_AS"/>
</dbReference>
<dbReference type="InterPro" id="IPR027065">
    <property type="entry name" value="Lon_Prtase"/>
</dbReference>
<gene>
    <name evidence="5" type="primary">lon_1</name>
    <name evidence="5" type="ORF">NCTC11872_01261</name>
</gene>
<evidence type="ECO:0000259" key="4">
    <source>
        <dbReference type="PROSITE" id="PS51786"/>
    </source>
</evidence>
<dbReference type="EC" id="3.4.21.53" evidence="3"/>
<keyword evidence="3 5" id="KW-0645">Protease</keyword>
<dbReference type="InterPro" id="IPR008269">
    <property type="entry name" value="Lon_proteolytic"/>
</dbReference>
<organism evidence="5 6">
    <name type="scientific">Haemophilus influenzae</name>
    <dbReference type="NCBI Taxonomy" id="727"/>
    <lineage>
        <taxon>Bacteria</taxon>
        <taxon>Pseudomonadati</taxon>
        <taxon>Pseudomonadota</taxon>
        <taxon>Gammaproteobacteria</taxon>
        <taxon>Pasteurellales</taxon>
        <taxon>Pasteurellaceae</taxon>
        <taxon>Haemophilus</taxon>
    </lineage>
</organism>
<feature type="domain" description="Lon proteolytic" evidence="4">
    <location>
        <begin position="1"/>
        <end position="130"/>
    </location>
</feature>
<proteinExistence type="inferred from homology"/>
<comment type="catalytic activity">
    <reaction evidence="3">
        <text>Hydrolysis of proteins in presence of ATP.</text>
        <dbReference type="EC" id="3.4.21.53"/>
    </reaction>
</comment>
<comment type="similarity">
    <text evidence="3">Belongs to the peptidase S16 family.</text>
</comment>
<dbReference type="GO" id="GO:0004176">
    <property type="term" value="F:ATP-dependent peptidase activity"/>
    <property type="evidence" value="ECO:0007669"/>
    <property type="project" value="UniProtKB-UniRule"/>
</dbReference>
<dbReference type="InterPro" id="IPR020568">
    <property type="entry name" value="Ribosomal_Su5_D2-typ_SF"/>
</dbReference>
<dbReference type="Proteomes" id="UP000249936">
    <property type="component" value="Unassembled WGS sequence"/>
</dbReference>
<dbReference type="GO" id="GO:0030163">
    <property type="term" value="P:protein catabolic process"/>
    <property type="evidence" value="ECO:0007669"/>
    <property type="project" value="InterPro"/>
</dbReference>
<evidence type="ECO:0000256" key="1">
    <source>
        <dbReference type="ARBA" id="ARBA00022801"/>
    </source>
</evidence>
<dbReference type="Pfam" id="PF05362">
    <property type="entry name" value="Lon_C"/>
    <property type="match status" value="1"/>
</dbReference>
<dbReference type="GO" id="GO:0006508">
    <property type="term" value="P:proteolysis"/>
    <property type="evidence" value="ECO:0007669"/>
    <property type="project" value="UniProtKB-KW"/>
</dbReference>
<feature type="active site" evidence="3">
    <location>
        <position position="36"/>
    </location>
</feature>